<feature type="region of interest" description="Disordered" evidence="2">
    <location>
        <begin position="258"/>
        <end position="294"/>
    </location>
</feature>
<evidence type="ECO:0000313" key="3">
    <source>
        <dbReference type="EMBL" id="RWR94539.1"/>
    </source>
</evidence>
<dbReference type="PANTHER" id="PTHR21011:SF1">
    <property type="entry name" value="SMALL RIBOSOMAL SUBUNIT PROTEIN BS6M"/>
    <property type="match status" value="1"/>
</dbReference>
<dbReference type="InterPro" id="IPR020814">
    <property type="entry name" value="Ribosomal_S6_plastid/chlpt"/>
</dbReference>
<name>A0A3S3N8M9_9MAGN</name>
<dbReference type="CDD" id="cd00473">
    <property type="entry name" value="bS6"/>
    <property type="match status" value="1"/>
</dbReference>
<evidence type="ECO:0000256" key="1">
    <source>
        <dbReference type="ARBA" id="ARBA00009512"/>
    </source>
</evidence>
<dbReference type="NCBIfam" id="TIGR00166">
    <property type="entry name" value="S6"/>
    <property type="match status" value="1"/>
</dbReference>
<dbReference type="GO" id="GO:0003735">
    <property type="term" value="F:structural constituent of ribosome"/>
    <property type="evidence" value="ECO:0007669"/>
    <property type="project" value="InterPro"/>
</dbReference>
<organism evidence="3 4">
    <name type="scientific">Cinnamomum micranthum f. kanehirae</name>
    <dbReference type="NCBI Taxonomy" id="337451"/>
    <lineage>
        <taxon>Eukaryota</taxon>
        <taxon>Viridiplantae</taxon>
        <taxon>Streptophyta</taxon>
        <taxon>Embryophyta</taxon>
        <taxon>Tracheophyta</taxon>
        <taxon>Spermatophyta</taxon>
        <taxon>Magnoliopsida</taxon>
        <taxon>Magnoliidae</taxon>
        <taxon>Laurales</taxon>
        <taxon>Lauraceae</taxon>
        <taxon>Cinnamomum</taxon>
    </lineage>
</organism>
<dbReference type="EMBL" id="QPKB01000011">
    <property type="protein sequence ID" value="RWR94539.1"/>
    <property type="molecule type" value="Genomic_DNA"/>
</dbReference>
<dbReference type="SUPFAM" id="SSF54995">
    <property type="entry name" value="Ribosomal protein S6"/>
    <property type="match status" value="1"/>
</dbReference>
<comment type="caution">
    <text evidence="3">The sequence shown here is derived from an EMBL/GenBank/DDBJ whole genome shotgun (WGS) entry which is preliminary data.</text>
</comment>
<dbReference type="Gene3D" id="3.30.70.60">
    <property type="match status" value="1"/>
</dbReference>
<dbReference type="GO" id="GO:0015935">
    <property type="term" value="C:small ribosomal subunit"/>
    <property type="evidence" value="ECO:0007669"/>
    <property type="project" value="TreeGrafter"/>
</dbReference>
<protein>
    <submittedName>
        <fullName evidence="3">Protein SET-like protein</fullName>
    </submittedName>
</protein>
<reference evidence="3 4" key="1">
    <citation type="journal article" date="2019" name="Nat. Plants">
        <title>Stout camphor tree genome fills gaps in understanding of flowering plant genome evolution.</title>
        <authorList>
            <person name="Chaw S.M."/>
            <person name="Liu Y.C."/>
            <person name="Wu Y.W."/>
            <person name="Wang H.Y."/>
            <person name="Lin C.I."/>
            <person name="Wu C.S."/>
            <person name="Ke H.M."/>
            <person name="Chang L.Y."/>
            <person name="Hsu C.Y."/>
            <person name="Yang H.T."/>
            <person name="Sudianto E."/>
            <person name="Hsu M.H."/>
            <person name="Wu K.P."/>
            <person name="Wang L.N."/>
            <person name="Leebens-Mack J.H."/>
            <person name="Tsai I.J."/>
        </authorList>
    </citation>
    <scope>NUCLEOTIDE SEQUENCE [LARGE SCALE GENOMIC DNA]</scope>
    <source>
        <strain evidence="4">cv. Chaw 1501</strain>
        <tissue evidence="3">Young leaves</tissue>
    </source>
</reference>
<dbReference type="PANTHER" id="PTHR21011">
    <property type="entry name" value="MITOCHONDRIAL 28S RIBOSOMAL PROTEIN S6"/>
    <property type="match status" value="1"/>
</dbReference>
<comment type="similarity">
    <text evidence="1">Belongs to the bacterial ribosomal protein bS6 family.</text>
</comment>
<keyword evidence="4" id="KW-1185">Reference proteome</keyword>
<feature type="compositionally biased region" description="Acidic residues" evidence="2">
    <location>
        <begin position="258"/>
        <end position="271"/>
    </location>
</feature>
<dbReference type="InterPro" id="IPR000529">
    <property type="entry name" value="Ribosomal_bS6"/>
</dbReference>
<evidence type="ECO:0000313" key="4">
    <source>
        <dbReference type="Proteomes" id="UP000283530"/>
    </source>
</evidence>
<dbReference type="AlphaFoldDB" id="A0A3S3N8M9"/>
<dbReference type="InterPro" id="IPR014717">
    <property type="entry name" value="Transl_elong_EF1B/ribsomal_bS6"/>
</dbReference>
<dbReference type="InterPro" id="IPR035980">
    <property type="entry name" value="Ribosomal_bS6_sf"/>
</dbReference>
<dbReference type="GO" id="GO:0070181">
    <property type="term" value="F:small ribosomal subunit rRNA binding"/>
    <property type="evidence" value="ECO:0007669"/>
    <property type="project" value="TreeGrafter"/>
</dbReference>
<dbReference type="Proteomes" id="UP000283530">
    <property type="component" value="Unassembled WGS sequence"/>
</dbReference>
<proteinExistence type="inferred from homology"/>
<dbReference type="GO" id="GO:0005737">
    <property type="term" value="C:cytoplasm"/>
    <property type="evidence" value="ECO:0007669"/>
    <property type="project" value="UniProtKB-ARBA"/>
</dbReference>
<gene>
    <name evidence="3" type="ORF">CKAN_02383800</name>
</gene>
<sequence length="340" mass="39314">MESLMHSATALSSKSVRFHCRERVSIKDGILSNGFSFSRPFLTTQRLSIGFREREKVIVRASAEDKEEKKKKRKKKVDTHSFVVKPEEATGAFPEAVLLKERKLREDGRSLPDFADAEEEKLFESLNLEMEKKLNFELMRHYEVVFLVHEDRVDEIESVKTKVEEFIRENKGIIWRSNDWGLRRLAYKIQKAKNAYYVLMNIELGAKWINDFRSMLLKDERVIRHLVIKRDEAITEDCPPPPEFHTLRANVMDEVDVDDDDEQDWDDESELGVDSNSEYGDDGEDNGSGGVRKEAKTLKAEKVARRLIGLLKWHPLQPTSPFALIYITSNNVPCLALGKK</sequence>
<dbReference type="GO" id="GO:0006412">
    <property type="term" value="P:translation"/>
    <property type="evidence" value="ECO:0007669"/>
    <property type="project" value="InterPro"/>
</dbReference>
<dbReference type="Pfam" id="PF01250">
    <property type="entry name" value="Ribosomal_S6"/>
    <property type="match status" value="1"/>
</dbReference>
<dbReference type="STRING" id="337451.A0A3S3N8M9"/>
<dbReference type="OrthoDB" id="669828at2759"/>
<accession>A0A3S3N8M9</accession>
<evidence type="ECO:0000256" key="2">
    <source>
        <dbReference type="SAM" id="MobiDB-lite"/>
    </source>
</evidence>
<dbReference type="HAMAP" id="MF_00360">
    <property type="entry name" value="Ribosomal_bS6"/>
    <property type="match status" value="1"/>
</dbReference>